<dbReference type="Proteomes" id="UP001249851">
    <property type="component" value="Unassembled WGS sequence"/>
</dbReference>
<evidence type="ECO:0000313" key="1">
    <source>
        <dbReference type="EMBL" id="KAK2562735.1"/>
    </source>
</evidence>
<keyword evidence="2" id="KW-1185">Reference proteome</keyword>
<protein>
    <submittedName>
        <fullName evidence="1">Uncharacterized protein</fullName>
    </submittedName>
</protein>
<reference evidence="1" key="2">
    <citation type="journal article" date="2023" name="Science">
        <title>Genomic signatures of disease resistance in endangered staghorn corals.</title>
        <authorList>
            <person name="Vollmer S.V."/>
            <person name="Selwyn J.D."/>
            <person name="Despard B.A."/>
            <person name="Roesel C.L."/>
        </authorList>
    </citation>
    <scope>NUCLEOTIDE SEQUENCE</scope>
    <source>
        <strain evidence="1">K2</strain>
    </source>
</reference>
<comment type="caution">
    <text evidence="1">The sequence shown here is derived from an EMBL/GenBank/DDBJ whole genome shotgun (WGS) entry which is preliminary data.</text>
</comment>
<proteinExistence type="predicted"/>
<dbReference type="PANTHER" id="PTHR33845">
    <property type="entry name" value="C2H2-TYPE DOMAIN-CONTAINING PROTEIN"/>
    <property type="match status" value="1"/>
</dbReference>
<sequence>MHELQGTSLHDEARKQLEVTVASLLKTVKTEQSFITEAFLCSDNGACYHNVPLLFALPAIGSRTGIQIKQYDVSEPQAGKDISNKKIAPMKAHIRHVNERHVVTAAEMKEALESHGGITGCRAAVAKINTANETGETNKLKGISKLNNFEFTEAGIRVWCAYQIGPGSLVTYVGKTAQGETGMKSLQPFGTSPQGHIHTSRKNQEMKFCADFQKRERSSDHMDTGTHQLVLERETVYDTIRRKWAQHVTGIVSRSAECSRAANPPDTNLSSCSDNYLSLLGWALKGQKNFDKNL</sequence>
<dbReference type="AlphaFoldDB" id="A0AAD9QKQ4"/>
<reference evidence="1" key="1">
    <citation type="journal article" date="2023" name="G3 (Bethesda)">
        <title>Whole genome assembly and annotation of the endangered Caribbean coral Acropora cervicornis.</title>
        <authorList>
            <person name="Selwyn J.D."/>
            <person name="Vollmer S.V."/>
        </authorList>
    </citation>
    <scope>NUCLEOTIDE SEQUENCE</scope>
    <source>
        <strain evidence="1">K2</strain>
    </source>
</reference>
<dbReference type="PANTHER" id="PTHR33845:SF1">
    <property type="entry name" value="C2H2-TYPE DOMAIN-CONTAINING PROTEIN"/>
    <property type="match status" value="1"/>
</dbReference>
<gene>
    <name evidence="1" type="ORF">P5673_014452</name>
</gene>
<accession>A0AAD9QKQ4</accession>
<organism evidence="1 2">
    <name type="scientific">Acropora cervicornis</name>
    <name type="common">Staghorn coral</name>
    <dbReference type="NCBI Taxonomy" id="6130"/>
    <lineage>
        <taxon>Eukaryota</taxon>
        <taxon>Metazoa</taxon>
        <taxon>Cnidaria</taxon>
        <taxon>Anthozoa</taxon>
        <taxon>Hexacorallia</taxon>
        <taxon>Scleractinia</taxon>
        <taxon>Astrocoeniina</taxon>
        <taxon>Acroporidae</taxon>
        <taxon>Acropora</taxon>
    </lineage>
</organism>
<dbReference type="EMBL" id="JARQWQ010000028">
    <property type="protein sequence ID" value="KAK2562735.1"/>
    <property type="molecule type" value="Genomic_DNA"/>
</dbReference>
<evidence type="ECO:0000313" key="2">
    <source>
        <dbReference type="Proteomes" id="UP001249851"/>
    </source>
</evidence>
<name>A0AAD9QKQ4_ACRCE</name>